<evidence type="ECO:0000256" key="3">
    <source>
        <dbReference type="ARBA" id="ARBA00022475"/>
    </source>
</evidence>
<dbReference type="PROSITE" id="PS50850">
    <property type="entry name" value="MFS"/>
    <property type="match status" value="1"/>
</dbReference>
<dbReference type="Gene3D" id="1.20.1250.20">
    <property type="entry name" value="MFS general substrate transporter like domains"/>
    <property type="match status" value="1"/>
</dbReference>
<dbReference type="Proteomes" id="UP000294911">
    <property type="component" value="Unassembled WGS sequence"/>
</dbReference>
<dbReference type="InterPro" id="IPR036259">
    <property type="entry name" value="MFS_trans_sf"/>
</dbReference>
<sequence>MVLTIWIMLVGTALLAAMPTYAHIGFLAPVGVILARLIQGFAAGGGFGAATSFLIVKNERRKGLLGSFQFASQGLATLLTAGSAALLTALLSDDQMSSLGWRLLFVFGLFIGPVCYYIRRHVEDTPVPTGSAESAGRSPILNVFREKWADC</sequence>
<keyword evidence="5" id="KW-0769">Symport</keyword>
<evidence type="ECO:0000256" key="2">
    <source>
        <dbReference type="ARBA" id="ARBA00022448"/>
    </source>
</evidence>
<keyword evidence="7 8" id="KW-0472">Membrane</keyword>
<proteinExistence type="predicted"/>
<keyword evidence="3" id="KW-1003">Cell membrane</keyword>
<keyword evidence="11" id="KW-1185">Reference proteome</keyword>
<feature type="transmembrane region" description="Helical" evidence="8">
    <location>
        <begin position="68"/>
        <end position="87"/>
    </location>
</feature>
<dbReference type="RefSeq" id="WP_243659181.1">
    <property type="nucleotide sequence ID" value="NZ_SLXQ01000013.1"/>
</dbReference>
<dbReference type="SUPFAM" id="SSF103473">
    <property type="entry name" value="MFS general substrate transporter"/>
    <property type="match status" value="1"/>
</dbReference>
<feature type="transmembrane region" description="Helical" evidence="8">
    <location>
        <begin position="99"/>
        <end position="118"/>
    </location>
</feature>
<dbReference type="AlphaFoldDB" id="A0A4R2QEX0"/>
<evidence type="ECO:0000256" key="8">
    <source>
        <dbReference type="SAM" id="Phobius"/>
    </source>
</evidence>
<protein>
    <recommendedName>
        <fullName evidence="9">Major facilitator superfamily (MFS) profile domain-containing protein</fullName>
    </recommendedName>
</protein>
<dbReference type="PANTHER" id="PTHR43528:SF8">
    <property type="entry name" value="BLR0239 PROTEIN"/>
    <property type="match status" value="1"/>
</dbReference>
<evidence type="ECO:0000313" key="10">
    <source>
        <dbReference type="EMBL" id="TCP46838.1"/>
    </source>
</evidence>
<evidence type="ECO:0000256" key="7">
    <source>
        <dbReference type="ARBA" id="ARBA00023136"/>
    </source>
</evidence>
<dbReference type="GO" id="GO:0005886">
    <property type="term" value="C:plasma membrane"/>
    <property type="evidence" value="ECO:0007669"/>
    <property type="project" value="UniProtKB-SubCell"/>
</dbReference>
<evidence type="ECO:0000256" key="4">
    <source>
        <dbReference type="ARBA" id="ARBA00022692"/>
    </source>
</evidence>
<reference evidence="10 11" key="1">
    <citation type="submission" date="2019-03" db="EMBL/GenBank/DDBJ databases">
        <title>Genomic Encyclopedia of Type Strains, Phase IV (KMG-IV): sequencing the most valuable type-strain genomes for metagenomic binning, comparative biology and taxonomic classification.</title>
        <authorList>
            <person name="Goeker M."/>
        </authorList>
    </citation>
    <scope>NUCLEOTIDE SEQUENCE [LARGE SCALE GENOMIC DNA]</scope>
    <source>
        <strain evidence="10 11">DSM 45765</strain>
    </source>
</reference>
<dbReference type="GO" id="GO:0015293">
    <property type="term" value="F:symporter activity"/>
    <property type="evidence" value="ECO:0007669"/>
    <property type="project" value="UniProtKB-KW"/>
</dbReference>
<name>A0A4R2QEX0_9PSEU</name>
<keyword evidence="4 8" id="KW-0812">Transmembrane</keyword>
<feature type="transmembrane region" description="Helical" evidence="8">
    <location>
        <begin position="32"/>
        <end position="56"/>
    </location>
</feature>
<evidence type="ECO:0000259" key="9">
    <source>
        <dbReference type="PROSITE" id="PS50850"/>
    </source>
</evidence>
<dbReference type="EMBL" id="SLXQ01000013">
    <property type="protein sequence ID" value="TCP46838.1"/>
    <property type="molecule type" value="Genomic_DNA"/>
</dbReference>
<feature type="domain" description="Major facilitator superfamily (MFS) profile" evidence="9">
    <location>
        <begin position="1"/>
        <end position="151"/>
    </location>
</feature>
<comment type="subcellular location">
    <subcellularLocation>
        <location evidence="1">Cell membrane</location>
        <topology evidence="1">Multi-pass membrane protein</topology>
    </subcellularLocation>
</comment>
<gene>
    <name evidence="10" type="ORF">EV191_113115</name>
</gene>
<organism evidence="10 11">
    <name type="scientific">Tamaricihabitans halophyticus</name>
    <dbReference type="NCBI Taxonomy" id="1262583"/>
    <lineage>
        <taxon>Bacteria</taxon>
        <taxon>Bacillati</taxon>
        <taxon>Actinomycetota</taxon>
        <taxon>Actinomycetes</taxon>
        <taxon>Pseudonocardiales</taxon>
        <taxon>Pseudonocardiaceae</taxon>
        <taxon>Tamaricihabitans</taxon>
    </lineage>
</organism>
<keyword evidence="2" id="KW-0813">Transport</keyword>
<evidence type="ECO:0000256" key="5">
    <source>
        <dbReference type="ARBA" id="ARBA00022847"/>
    </source>
</evidence>
<evidence type="ECO:0000256" key="6">
    <source>
        <dbReference type="ARBA" id="ARBA00022989"/>
    </source>
</evidence>
<dbReference type="InterPro" id="IPR051084">
    <property type="entry name" value="H+-coupled_symporters"/>
</dbReference>
<accession>A0A4R2QEX0</accession>
<dbReference type="PANTHER" id="PTHR43528">
    <property type="entry name" value="ALPHA-KETOGLUTARATE PERMEASE"/>
    <property type="match status" value="1"/>
</dbReference>
<dbReference type="InterPro" id="IPR020846">
    <property type="entry name" value="MFS_dom"/>
</dbReference>
<evidence type="ECO:0000256" key="1">
    <source>
        <dbReference type="ARBA" id="ARBA00004651"/>
    </source>
</evidence>
<keyword evidence="6 8" id="KW-1133">Transmembrane helix</keyword>
<evidence type="ECO:0000313" key="11">
    <source>
        <dbReference type="Proteomes" id="UP000294911"/>
    </source>
</evidence>
<comment type="caution">
    <text evidence="10">The sequence shown here is derived from an EMBL/GenBank/DDBJ whole genome shotgun (WGS) entry which is preliminary data.</text>
</comment>